<evidence type="ECO:0000313" key="11">
    <source>
        <dbReference type="Proteomes" id="UP001519295"/>
    </source>
</evidence>
<comment type="caution">
    <text evidence="10">The sequence shown here is derived from an EMBL/GenBank/DDBJ whole genome shotgun (WGS) entry which is preliminary data.</text>
</comment>
<keyword evidence="8" id="KW-0520">NAD</keyword>
<proteinExistence type="inferred from homology"/>
<evidence type="ECO:0000256" key="3">
    <source>
        <dbReference type="ARBA" id="ARBA00022723"/>
    </source>
</evidence>
<dbReference type="InterPro" id="IPR001663">
    <property type="entry name" value="Rng_hydr_dOase-A"/>
</dbReference>
<keyword evidence="4" id="KW-0223">Dioxygenase</keyword>
<evidence type="ECO:0000256" key="4">
    <source>
        <dbReference type="ARBA" id="ARBA00022964"/>
    </source>
</evidence>
<dbReference type="SUPFAM" id="SSF55961">
    <property type="entry name" value="Bet v1-like"/>
    <property type="match status" value="1"/>
</dbReference>
<dbReference type="Proteomes" id="UP001519295">
    <property type="component" value="Unassembled WGS sequence"/>
</dbReference>
<dbReference type="RefSeq" id="WP_210032421.1">
    <property type="nucleotide sequence ID" value="NZ_JAGINU010000001.1"/>
</dbReference>
<keyword evidence="5" id="KW-0560">Oxidoreductase</keyword>
<accession>A0ABS4W149</accession>
<dbReference type="InterPro" id="IPR036922">
    <property type="entry name" value="Rieske_2Fe-2S_sf"/>
</dbReference>
<keyword evidence="7" id="KW-0411">Iron-sulfur</keyword>
<dbReference type="EMBL" id="JAGINU010000001">
    <property type="protein sequence ID" value="MBP2369828.1"/>
    <property type="molecule type" value="Genomic_DNA"/>
</dbReference>
<evidence type="ECO:0000256" key="2">
    <source>
        <dbReference type="ARBA" id="ARBA00022714"/>
    </source>
</evidence>
<evidence type="ECO:0000256" key="7">
    <source>
        <dbReference type="ARBA" id="ARBA00023014"/>
    </source>
</evidence>
<reference evidence="10 11" key="1">
    <citation type="submission" date="2021-03" db="EMBL/GenBank/DDBJ databases">
        <title>Sequencing the genomes of 1000 actinobacteria strains.</title>
        <authorList>
            <person name="Klenk H.-P."/>
        </authorList>
    </citation>
    <scope>NUCLEOTIDE SEQUENCE [LARGE SCALE GENOMIC DNA]</scope>
    <source>
        <strain evidence="10 11">DSM 45256</strain>
    </source>
</reference>
<comment type="similarity">
    <text evidence="1">Belongs to the bacterial ring-hydroxylating dioxygenase alpha subunit family.</text>
</comment>
<dbReference type="PANTHER" id="PTHR43756:SF1">
    <property type="entry name" value="3-PHENYLPROPIONATE_CINNAMIC ACID DIOXYGENASE SUBUNIT ALPHA"/>
    <property type="match status" value="1"/>
</dbReference>
<keyword evidence="6" id="KW-0408">Iron</keyword>
<feature type="domain" description="Rieske" evidence="9">
    <location>
        <begin position="47"/>
        <end position="158"/>
    </location>
</feature>
<dbReference type="Gene3D" id="2.102.10.10">
    <property type="entry name" value="Rieske [2Fe-2S] iron-sulphur domain"/>
    <property type="match status" value="1"/>
</dbReference>
<evidence type="ECO:0000259" key="9">
    <source>
        <dbReference type="PROSITE" id="PS51296"/>
    </source>
</evidence>
<evidence type="ECO:0000256" key="6">
    <source>
        <dbReference type="ARBA" id="ARBA00023004"/>
    </source>
</evidence>
<evidence type="ECO:0000256" key="5">
    <source>
        <dbReference type="ARBA" id="ARBA00023002"/>
    </source>
</evidence>
<keyword evidence="2" id="KW-0001">2Fe-2S</keyword>
<dbReference type="SUPFAM" id="SSF50022">
    <property type="entry name" value="ISP domain"/>
    <property type="match status" value="1"/>
</dbReference>
<gene>
    <name evidence="10" type="ORF">JOF36_005524</name>
</gene>
<dbReference type="PRINTS" id="PR00090">
    <property type="entry name" value="RNGDIOXGNASE"/>
</dbReference>
<sequence>MTEIDSRPAPRTDVDDLVRHDRVRGSVYTDPEVFELEMEQIFRRGWVYVGHESEIPEPGDYVTRRIGGQPVIFTRGKDGDVRVLMNRCAHRGNRLCNAESGNSTTFRCPYHGWTFNNDGSLVGVPMRTGYDKEFLAKRSELSLAPTARTDAYRGFVFASLAAEGITLAEHLGRSTKAIDRLLALSPNGTLDLRAGWMKHQHMSNWKMVMENNVDGYHALFTHESVYSAVREAKVSHVPSKVEVYVRDLGQGHSEIDYSAEYTRLDEEFVWFGRAPRAKLPNYVAAMERAYGPQDTHSAFVVGPPHTLIFPNLFLAEMNIMMVEPIAPGETVAYTTPALIPDQDEMNGRMLRRTEGAMGPAGFLIADDGEIGARNQMGLAAQKPDWIVLARGRDTDAADATGLVNHDKSAETPQRGWWAHWAEVLGGRFNTHSTTPDGETR</sequence>
<evidence type="ECO:0000256" key="1">
    <source>
        <dbReference type="ARBA" id="ARBA00008751"/>
    </source>
</evidence>
<organism evidence="10 11">
    <name type="scientific">Pseudonocardia parietis</name>
    <dbReference type="NCBI Taxonomy" id="570936"/>
    <lineage>
        <taxon>Bacteria</taxon>
        <taxon>Bacillati</taxon>
        <taxon>Actinomycetota</taxon>
        <taxon>Actinomycetes</taxon>
        <taxon>Pseudonocardiales</taxon>
        <taxon>Pseudonocardiaceae</taxon>
        <taxon>Pseudonocardia</taxon>
    </lineage>
</organism>
<evidence type="ECO:0000313" key="10">
    <source>
        <dbReference type="EMBL" id="MBP2369828.1"/>
    </source>
</evidence>
<keyword evidence="11" id="KW-1185">Reference proteome</keyword>
<dbReference type="InterPro" id="IPR017941">
    <property type="entry name" value="Rieske_2Fe-2S"/>
</dbReference>
<evidence type="ECO:0000256" key="8">
    <source>
        <dbReference type="ARBA" id="ARBA00023027"/>
    </source>
</evidence>
<protein>
    <submittedName>
        <fullName evidence="10">Phenylpropionate dioxygenase-like ring-hydroxylating dioxygenase large terminal subunit</fullName>
    </submittedName>
</protein>
<dbReference type="PANTHER" id="PTHR43756">
    <property type="entry name" value="CHOLINE MONOOXYGENASE, CHLOROPLASTIC"/>
    <property type="match status" value="1"/>
</dbReference>
<dbReference type="Pfam" id="PF00848">
    <property type="entry name" value="Ring_hydroxyl_A"/>
    <property type="match status" value="1"/>
</dbReference>
<dbReference type="PROSITE" id="PS51296">
    <property type="entry name" value="RIESKE"/>
    <property type="match status" value="1"/>
</dbReference>
<dbReference type="InterPro" id="IPR015881">
    <property type="entry name" value="ARHD_Rieske_2Fe_2S"/>
</dbReference>
<dbReference type="InterPro" id="IPR015879">
    <property type="entry name" value="Ring_hydroxy_dOase_asu_C_dom"/>
</dbReference>
<dbReference type="Gene3D" id="3.90.380.10">
    <property type="entry name" value="Naphthalene 1,2-dioxygenase Alpha Subunit, Chain A, domain 1"/>
    <property type="match status" value="1"/>
</dbReference>
<keyword evidence="3" id="KW-0479">Metal-binding</keyword>
<name>A0ABS4W149_9PSEU</name>
<dbReference type="Pfam" id="PF00355">
    <property type="entry name" value="Rieske"/>
    <property type="match status" value="1"/>
</dbReference>
<dbReference type="PROSITE" id="PS00570">
    <property type="entry name" value="RING_HYDROXYL_ALPHA"/>
    <property type="match status" value="1"/>
</dbReference>